<evidence type="ECO:0000259" key="1">
    <source>
        <dbReference type="Pfam" id="PF13185"/>
    </source>
</evidence>
<dbReference type="Proteomes" id="UP000190774">
    <property type="component" value="Unassembled WGS sequence"/>
</dbReference>
<keyword evidence="3" id="KW-1185">Reference proteome</keyword>
<dbReference type="EMBL" id="FUYE01000001">
    <property type="protein sequence ID" value="SKA76642.1"/>
    <property type="molecule type" value="Genomic_DNA"/>
</dbReference>
<dbReference type="InterPro" id="IPR003018">
    <property type="entry name" value="GAF"/>
</dbReference>
<evidence type="ECO:0000313" key="3">
    <source>
        <dbReference type="Proteomes" id="UP000190774"/>
    </source>
</evidence>
<reference evidence="3" key="1">
    <citation type="submission" date="2017-02" db="EMBL/GenBank/DDBJ databases">
        <authorList>
            <person name="Varghese N."/>
            <person name="Submissions S."/>
        </authorList>
    </citation>
    <scope>NUCLEOTIDE SEQUENCE [LARGE SCALE GENOMIC DNA]</scope>
    <source>
        <strain evidence="3">ATCC 700200</strain>
    </source>
</reference>
<sequence length="148" mass="15755">MDLPSKPTPDDWSLFLQSVVADFDCVTGTLHRFDPVDNHLKLVAELGIPPQLMPVIQAIPIGKGIAGAAAQRREPVELCNLQTDTSGVAREGAKQTQVQGSLAVPVLDGERLCGTLGIGKRVPYDFTETEKARLVAEATSVAARLLPG</sequence>
<protein>
    <submittedName>
        <fullName evidence="2">GAF domain-containing protein</fullName>
    </submittedName>
</protein>
<dbReference type="OrthoDB" id="9796252at2"/>
<gene>
    <name evidence="2" type="ORF">SAMN02745166_00221</name>
</gene>
<dbReference type="STRING" id="48467.SAMN02745166_00221"/>
<proteinExistence type="predicted"/>
<accession>A0A1T4WH80</accession>
<feature type="domain" description="GAF" evidence="1">
    <location>
        <begin position="20"/>
        <end position="133"/>
    </location>
</feature>
<name>A0A1T4WH80_9BACT</name>
<evidence type="ECO:0000313" key="2">
    <source>
        <dbReference type="EMBL" id="SKA76642.1"/>
    </source>
</evidence>
<dbReference type="AlphaFoldDB" id="A0A1T4WH80"/>
<dbReference type="Gene3D" id="3.30.450.40">
    <property type="match status" value="1"/>
</dbReference>
<dbReference type="InterPro" id="IPR029016">
    <property type="entry name" value="GAF-like_dom_sf"/>
</dbReference>
<organism evidence="2 3">
    <name type="scientific">Prosthecobacter debontii</name>
    <dbReference type="NCBI Taxonomy" id="48467"/>
    <lineage>
        <taxon>Bacteria</taxon>
        <taxon>Pseudomonadati</taxon>
        <taxon>Verrucomicrobiota</taxon>
        <taxon>Verrucomicrobiia</taxon>
        <taxon>Verrucomicrobiales</taxon>
        <taxon>Verrucomicrobiaceae</taxon>
        <taxon>Prosthecobacter</taxon>
    </lineage>
</organism>
<dbReference type="SUPFAM" id="SSF55781">
    <property type="entry name" value="GAF domain-like"/>
    <property type="match status" value="1"/>
</dbReference>
<dbReference type="Pfam" id="PF13185">
    <property type="entry name" value="GAF_2"/>
    <property type="match status" value="1"/>
</dbReference>
<dbReference type="RefSeq" id="WP_078811453.1">
    <property type="nucleotide sequence ID" value="NZ_FUYE01000001.1"/>
</dbReference>